<feature type="transmembrane region" description="Helical" evidence="1">
    <location>
        <begin position="370"/>
        <end position="391"/>
    </location>
</feature>
<feature type="transmembrane region" description="Helical" evidence="1">
    <location>
        <begin position="464"/>
        <end position="482"/>
    </location>
</feature>
<evidence type="ECO:0000256" key="1">
    <source>
        <dbReference type="SAM" id="Phobius"/>
    </source>
</evidence>
<sequence length="747" mass="83117">MAAFRDGLHHPEVQRLASLGSWGHYPGNIHGQLTRMLGKSMLPDPLDITIPCLDPKTTAVTEATASILLPHEWFSAMYHHYPAEFHDLIERLWRRIQALYVEEGTEHRMNSFKLGLFVSDTNSPHKDFPVLSKATKAAQVRGLVNVCLRLAQEYCDGSDRAKIRVLMWKSLQKAYEVIDSGGMFLTGPECQRPIKAGDDFLTCCQYLSDQAFNAVPRPKFKYPAAKQHVDGQIWLGRAGSLSYQRPEGYWDAPCFHARFGLMRALTSWLQSCKGMDVMLTVSVVFVLSPFPRTAAARPAQGPPGLARGFAAYTKSSSPETPLLHYTATQQVCWLTFMEKSPRSCISDFHARKLTHAGTGLLLLQLDSRDTLARCFVYAIGIGAMLVTWELVPKIKPFRFQRKRDVGMTVYMIVAMFWFYYELPIRVLAPMFFADPMGAVVGKYLSSNKMWNPVWWRQADTQKTLFGSGAVLFFTVISFAPPATLAQRLAIGAACVLAEALGGAYDNLLLVLSVVGSRMLLNYMEAGTWSLDLGRCTAVQTVARLVKLEAQPHGAAARVLAVLRRARSRLCQPPSDGVASNLGGEDQPHLLVEIRGKGYIEVCGEDVGGVHGLLDTWLKKEWRCTEVSVGHDPFCDRKYKWRSTDMLVATAEIVAFFHSLGWCMQVCSQGTVKAAGSTDVREQQILFRRGMSGLGVVEPHLFIELYCGEADDALCASGSTQCLANQYVRVKPIGNCEERRCVRGTSSW</sequence>
<evidence type="ECO:0000313" key="3">
    <source>
        <dbReference type="Proteomes" id="UP001189429"/>
    </source>
</evidence>
<keyword evidence="1" id="KW-0812">Transmembrane</keyword>
<name>A0ABN9RNL1_9DINO</name>
<proteinExistence type="predicted"/>
<protein>
    <submittedName>
        <fullName evidence="2">Uncharacterized protein</fullName>
    </submittedName>
</protein>
<reference evidence="2" key="1">
    <citation type="submission" date="2023-10" db="EMBL/GenBank/DDBJ databases">
        <authorList>
            <person name="Chen Y."/>
            <person name="Shah S."/>
            <person name="Dougan E. K."/>
            <person name="Thang M."/>
            <person name="Chan C."/>
        </authorList>
    </citation>
    <scope>NUCLEOTIDE SEQUENCE [LARGE SCALE GENOMIC DNA]</scope>
</reference>
<keyword evidence="1" id="KW-0472">Membrane</keyword>
<dbReference type="EMBL" id="CAUYUJ010007202">
    <property type="protein sequence ID" value="CAK0819926.1"/>
    <property type="molecule type" value="Genomic_DNA"/>
</dbReference>
<comment type="caution">
    <text evidence="2">The sequence shown here is derived from an EMBL/GenBank/DDBJ whole genome shotgun (WGS) entry which is preliminary data.</text>
</comment>
<evidence type="ECO:0000313" key="2">
    <source>
        <dbReference type="EMBL" id="CAK0819926.1"/>
    </source>
</evidence>
<feature type="transmembrane region" description="Helical" evidence="1">
    <location>
        <begin position="488"/>
        <end position="514"/>
    </location>
</feature>
<feature type="transmembrane region" description="Helical" evidence="1">
    <location>
        <begin position="403"/>
        <end position="420"/>
    </location>
</feature>
<organism evidence="2 3">
    <name type="scientific">Prorocentrum cordatum</name>
    <dbReference type="NCBI Taxonomy" id="2364126"/>
    <lineage>
        <taxon>Eukaryota</taxon>
        <taxon>Sar</taxon>
        <taxon>Alveolata</taxon>
        <taxon>Dinophyceae</taxon>
        <taxon>Prorocentrales</taxon>
        <taxon>Prorocentraceae</taxon>
        <taxon>Prorocentrum</taxon>
    </lineage>
</organism>
<keyword evidence="3" id="KW-1185">Reference proteome</keyword>
<keyword evidence="1" id="KW-1133">Transmembrane helix</keyword>
<dbReference type="Proteomes" id="UP001189429">
    <property type="component" value="Unassembled WGS sequence"/>
</dbReference>
<gene>
    <name evidence="2" type="ORF">PCOR1329_LOCUS21772</name>
</gene>
<accession>A0ABN9RNL1</accession>